<organism evidence="3 4">
    <name type="scientific">Purpureocillium takamizusanense</name>
    <dbReference type="NCBI Taxonomy" id="2060973"/>
    <lineage>
        <taxon>Eukaryota</taxon>
        <taxon>Fungi</taxon>
        <taxon>Dikarya</taxon>
        <taxon>Ascomycota</taxon>
        <taxon>Pezizomycotina</taxon>
        <taxon>Sordariomycetes</taxon>
        <taxon>Hypocreomycetidae</taxon>
        <taxon>Hypocreales</taxon>
        <taxon>Ophiocordycipitaceae</taxon>
        <taxon>Purpureocillium</taxon>
    </lineage>
</organism>
<feature type="compositionally biased region" description="Polar residues" evidence="1">
    <location>
        <begin position="128"/>
        <end position="143"/>
    </location>
</feature>
<evidence type="ECO:0000259" key="2">
    <source>
        <dbReference type="PROSITE" id="PS50090"/>
    </source>
</evidence>
<name>A0A9Q8QGD4_9HYPO</name>
<feature type="compositionally biased region" description="Low complexity" evidence="1">
    <location>
        <begin position="444"/>
        <end position="462"/>
    </location>
</feature>
<dbReference type="RefSeq" id="XP_047842646.1">
    <property type="nucleotide sequence ID" value="XM_047986663.1"/>
</dbReference>
<protein>
    <recommendedName>
        <fullName evidence="2">Myb-like domain-containing protein</fullName>
    </recommendedName>
</protein>
<feature type="compositionally biased region" description="Low complexity" evidence="1">
    <location>
        <begin position="606"/>
        <end position="624"/>
    </location>
</feature>
<sequence length="624" mass="64760">MAPQGRRNADGGDEADKLRVSMGNLLLGGDPIVSANKKDQLKDEPAKTPATADVAGGETEKIIKASIAASQPEGNKEASASAAVDGGDAPEIASEDASSCSHGGSSDECSDCKKNCSDCGEADEGNVQEDSTSAKDTTSANNTDDAHGKGSSVGADADQSSSGAASAKDTPSVSESNAGESSDKAMSAGDASGELSDNGSSAHNSSGPESGGGDDQDSSGKGDDASTGISTPGADSSNEGASDQGNDEATSKENDDDDSKEDSGTGPASESGWSISEDHLLRGMKEAGDVTWAEIGKALNRGKNEVKARWKVIQKADAEGNAMSADKKSFSATGNPQSTSAAKPSGVDREARKPGKANDPQATSSEGNQADTESACEASAAAKGPVGKDKGKGKAPASASDRVAKWRQNKDKNAAASEDQAVSSEPHHEDAEEEDYEEDDEYNAEPVVLSGEEASSESSIIIDGKDGDEDNDDDEDYNATYYGHKTRGDVRYLHNEIYRELYPDMVDLKPDECFGEEDCAVLAAMDSKYKRSRYLEMQANFYNVTGRLIPLHLIRDKIERAEKEEAEEEAGRGGRSVMPKPATGAASSSAAERHDEVEKWVEGLEDAAAPDAAEASGPDGENAH</sequence>
<feature type="compositionally biased region" description="Polar residues" evidence="1">
    <location>
        <begin position="360"/>
        <end position="372"/>
    </location>
</feature>
<feature type="compositionally biased region" description="Polar residues" evidence="1">
    <location>
        <begin position="227"/>
        <end position="248"/>
    </location>
</feature>
<feature type="compositionally biased region" description="Basic and acidic residues" evidence="1">
    <location>
        <begin position="591"/>
        <end position="602"/>
    </location>
</feature>
<dbReference type="PROSITE" id="PS50090">
    <property type="entry name" value="MYB_LIKE"/>
    <property type="match status" value="1"/>
</dbReference>
<dbReference type="Proteomes" id="UP000829364">
    <property type="component" value="Chromosome 4"/>
</dbReference>
<dbReference type="OrthoDB" id="5154006at2759"/>
<feature type="compositionally biased region" description="Low complexity" evidence="1">
    <location>
        <begin position="150"/>
        <end position="169"/>
    </location>
</feature>
<feature type="compositionally biased region" description="Basic and acidic residues" evidence="1">
    <location>
        <begin position="402"/>
        <end position="413"/>
    </location>
</feature>
<feature type="domain" description="Myb-like" evidence="2">
    <location>
        <begin position="265"/>
        <end position="314"/>
    </location>
</feature>
<feature type="compositionally biased region" description="Polar residues" evidence="1">
    <location>
        <begin position="171"/>
        <end position="180"/>
    </location>
</feature>
<feature type="compositionally biased region" description="Low complexity" evidence="1">
    <location>
        <begin position="78"/>
        <end position="89"/>
    </location>
</feature>
<evidence type="ECO:0000313" key="4">
    <source>
        <dbReference type="Proteomes" id="UP000829364"/>
    </source>
</evidence>
<feature type="region of interest" description="Disordered" evidence="1">
    <location>
        <begin position="28"/>
        <end position="280"/>
    </location>
</feature>
<keyword evidence="4" id="KW-1185">Reference proteome</keyword>
<reference evidence="3" key="1">
    <citation type="submission" date="2021-11" db="EMBL/GenBank/DDBJ databases">
        <title>Purpureocillium_takamizusanense_genome.</title>
        <authorList>
            <person name="Nguyen N.-H."/>
        </authorList>
    </citation>
    <scope>NUCLEOTIDE SEQUENCE</scope>
    <source>
        <strain evidence="3">PT3</strain>
    </source>
</reference>
<proteinExistence type="predicted"/>
<accession>A0A9Q8QGD4</accession>
<dbReference type="AlphaFoldDB" id="A0A9Q8QGD4"/>
<dbReference type="KEGG" id="ptkz:JDV02_005373"/>
<feature type="region of interest" description="Disordered" evidence="1">
    <location>
        <begin position="562"/>
        <end position="624"/>
    </location>
</feature>
<dbReference type="InterPro" id="IPR001005">
    <property type="entry name" value="SANT/Myb"/>
</dbReference>
<feature type="compositionally biased region" description="Polar residues" evidence="1">
    <location>
        <begin position="195"/>
        <end position="204"/>
    </location>
</feature>
<feature type="compositionally biased region" description="Acidic residues" evidence="1">
    <location>
        <begin position="431"/>
        <end position="443"/>
    </location>
</feature>
<feature type="region of interest" description="Disordered" evidence="1">
    <location>
        <begin position="318"/>
        <end position="474"/>
    </location>
</feature>
<evidence type="ECO:0000313" key="3">
    <source>
        <dbReference type="EMBL" id="UNI19165.1"/>
    </source>
</evidence>
<gene>
    <name evidence="3" type="ORF">JDV02_005373</name>
</gene>
<evidence type="ECO:0000256" key="1">
    <source>
        <dbReference type="SAM" id="MobiDB-lite"/>
    </source>
</evidence>
<dbReference type="EMBL" id="CP086357">
    <property type="protein sequence ID" value="UNI19165.1"/>
    <property type="molecule type" value="Genomic_DNA"/>
</dbReference>
<dbReference type="GeneID" id="72067322"/>
<feature type="compositionally biased region" description="Basic and acidic residues" evidence="1">
    <location>
        <begin position="36"/>
        <end position="46"/>
    </location>
</feature>
<feature type="compositionally biased region" description="Polar residues" evidence="1">
    <location>
        <begin position="330"/>
        <end position="342"/>
    </location>
</feature>